<dbReference type="EMBL" id="JAPCID010000019">
    <property type="protein sequence ID" value="MDA0138830.1"/>
    <property type="molecule type" value="Genomic_DNA"/>
</dbReference>
<keyword evidence="4 6" id="KW-1133">Transmembrane helix</keyword>
<comment type="subcellular location">
    <subcellularLocation>
        <location evidence="1">Membrane</location>
        <topology evidence="1">Multi-pass membrane protein</topology>
    </subcellularLocation>
</comment>
<feature type="transmembrane region" description="Helical" evidence="6">
    <location>
        <begin position="123"/>
        <end position="142"/>
    </location>
</feature>
<dbReference type="PANTHER" id="PTHR34857">
    <property type="entry name" value="SLL0384 PROTEIN"/>
    <property type="match status" value="1"/>
</dbReference>
<comment type="caution">
    <text evidence="7">The sequence shown here is derived from an EMBL/GenBank/DDBJ whole genome shotgun (WGS) entry which is preliminary data.</text>
</comment>
<evidence type="ECO:0000313" key="8">
    <source>
        <dbReference type="Proteomes" id="UP001147700"/>
    </source>
</evidence>
<dbReference type="CDD" id="cd16914">
    <property type="entry name" value="EcfT"/>
    <property type="match status" value="1"/>
</dbReference>
<feature type="transmembrane region" description="Helical" evidence="6">
    <location>
        <begin position="72"/>
        <end position="103"/>
    </location>
</feature>
<evidence type="ECO:0000256" key="4">
    <source>
        <dbReference type="ARBA" id="ARBA00022989"/>
    </source>
</evidence>
<evidence type="ECO:0000256" key="2">
    <source>
        <dbReference type="ARBA" id="ARBA00022475"/>
    </source>
</evidence>
<feature type="transmembrane region" description="Helical" evidence="6">
    <location>
        <begin position="199"/>
        <end position="220"/>
    </location>
</feature>
<organism evidence="7 8">
    <name type="scientific">Solirubrobacter deserti</name>
    <dbReference type="NCBI Taxonomy" id="2282478"/>
    <lineage>
        <taxon>Bacteria</taxon>
        <taxon>Bacillati</taxon>
        <taxon>Actinomycetota</taxon>
        <taxon>Thermoleophilia</taxon>
        <taxon>Solirubrobacterales</taxon>
        <taxon>Solirubrobacteraceae</taxon>
        <taxon>Solirubrobacter</taxon>
    </lineage>
</organism>
<dbReference type="PANTHER" id="PTHR34857:SF2">
    <property type="entry name" value="SLL0384 PROTEIN"/>
    <property type="match status" value="1"/>
</dbReference>
<dbReference type="Pfam" id="PF02361">
    <property type="entry name" value="CbiQ"/>
    <property type="match status" value="1"/>
</dbReference>
<dbReference type="Proteomes" id="UP001147700">
    <property type="component" value="Unassembled WGS sequence"/>
</dbReference>
<proteinExistence type="predicted"/>
<dbReference type="RefSeq" id="WP_202953455.1">
    <property type="nucleotide sequence ID" value="NZ_JAPCID010000019.1"/>
</dbReference>
<dbReference type="InterPro" id="IPR051611">
    <property type="entry name" value="ECF_transporter_component"/>
</dbReference>
<keyword evidence="3 6" id="KW-0812">Transmembrane</keyword>
<feature type="transmembrane region" description="Helical" evidence="6">
    <location>
        <begin position="27"/>
        <end position="60"/>
    </location>
</feature>
<gene>
    <name evidence="7" type="ORF">OJ962_15110</name>
</gene>
<sequence>MKRPLDAASVAGDARSPIHRLDPRTKVLGFALITLVAVTARTWPAWAACAVALLLVAVVARVPPGVVARRALIVVVPVALVALFTPSAGVKAVLGTVSAVLLGATTSFPDVLHALERLRVPRVLILIAAFMYRYLFVIVGEVRRMRAALLARGYAPRHALQAAALGRVATSLFLRSYERGERVHLAMLARGFEQRMPRLGALAFTRADALFACALVPLLAVRLLA</sequence>
<evidence type="ECO:0000256" key="5">
    <source>
        <dbReference type="ARBA" id="ARBA00023136"/>
    </source>
</evidence>
<keyword evidence="8" id="KW-1185">Reference proteome</keyword>
<dbReference type="InterPro" id="IPR003339">
    <property type="entry name" value="ABC/ECF_trnsptr_transmembrane"/>
</dbReference>
<name>A0ABT4RK12_9ACTN</name>
<evidence type="ECO:0000256" key="1">
    <source>
        <dbReference type="ARBA" id="ARBA00004141"/>
    </source>
</evidence>
<keyword evidence="5 6" id="KW-0472">Membrane</keyword>
<evidence type="ECO:0000256" key="6">
    <source>
        <dbReference type="SAM" id="Phobius"/>
    </source>
</evidence>
<reference evidence="7" key="1">
    <citation type="submission" date="2022-10" db="EMBL/GenBank/DDBJ databases">
        <title>The WGS of Solirubrobacter sp. CPCC 204708.</title>
        <authorList>
            <person name="Jiang Z."/>
        </authorList>
    </citation>
    <scope>NUCLEOTIDE SEQUENCE</scope>
    <source>
        <strain evidence="7">CPCC 204708</strain>
    </source>
</reference>
<keyword evidence="2" id="KW-1003">Cell membrane</keyword>
<accession>A0ABT4RK12</accession>
<evidence type="ECO:0000256" key="3">
    <source>
        <dbReference type="ARBA" id="ARBA00022692"/>
    </source>
</evidence>
<protein>
    <submittedName>
        <fullName evidence="7">Energy-coupling factor transporter transmembrane protein EcfT</fullName>
    </submittedName>
</protein>
<evidence type="ECO:0000313" key="7">
    <source>
        <dbReference type="EMBL" id="MDA0138830.1"/>
    </source>
</evidence>